<evidence type="ECO:0000256" key="2">
    <source>
        <dbReference type="HAMAP-Rule" id="MF_00791"/>
    </source>
</evidence>
<accession>A0A0F6RBH6</accession>
<dbReference type="HAMAP" id="MF_00791">
    <property type="entry name" value="ApaG"/>
    <property type="match status" value="1"/>
</dbReference>
<evidence type="ECO:0000256" key="1">
    <source>
        <dbReference type="ARBA" id="ARBA00017693"/>
    </source>
</evidence>
<dbReference type="PROSITE" id="PS51087">
    <property type="entry name" value="APAG"/>
    <property type="match status" value="1"/>
</dbReference>
<evidence type="ECO:0000313" key="4">
    <source>
        <dbReference type="EMBL" id="AKE51156.1"/>
    </source>
</evidence>
<name>A0A0F6RBH6_9GAMM</name>
<keyword evidence="5" id="KW-1185">Reference proteome</keyword>
<organism evidence="4 5">
    <name type="scientific">Kangiella geojedonensis</name>
    <dbReference type="NCBI Taxonomy" id="914150"/>
    <lineage>
        <taxon>Bacteria</taxon>
        <taxon>Pseudomonadati</taxon>
        <taxon>Pseudomonadota</taxon>
        <taxon>Gammaproteobacteria</taxon>
        <taxon>Kangiellales</taxon>
        <taxon>Kangiellaceae</taxon>
        <taxon>Kangiella</taxon>
    </lineage>
</organism>
<protein>
    <recommendedName>
        <fullName evidence="1 2">Protein ApaG</fullName>
    </recommendedName>
</protein>
<dbReference type="EMBL" id="CP010975">
    <property type="protein sequence ID" value="AKE51156.1"/>
    <property type="molecule type" value="Genomic_DNA"/>
</dbReference>
<dbReference type="RefSeq" id="WP_046560379.1">
    <property type="nucleotide sequence ID" value="NZ_CP010975.1"/>
</dbReference>
<gene>
    <name evidence="2" type="primary">apaG</name>
    <name evidence="4" type="ORF">TQ33_0164</name>
</gene>
<dbReference type="GO" id="GO:0070987">
    <property type="term" value="P:error-free translesion synthesis"/>
    <property type="evidence" value="ECO:0007669"/>
    <property type="project" value="TreeGrafter"/>
</dbReference>
<dbReference type="Gene3D" id="2.60.40.1470">
    <property type="entry name" value="ApaG domain"/>
    <property type="match status" value="1"/>
</dbReference>
<dbReference type="NCBIfam" id="NF003967">
    <property type="entry name" value="PRK05461.1"/>
    <property type="match status" value="1"/>
</dbReference>
<dbReference type="InterPro" id="IPR023065">
    <property type="entry name" value="Uncharacterised_ApaG"/>
</dbReference>
<dbReference type="KEGG" id="kge:TQ33_0164"/>
<feature type="domain" description="ApaG" evidence="3">
    <location>
        <begin position="1"/>
        <end position="125"/>
    </location>
</feature>
<dbReference type="PATRIC" id="fig|914150.5.peg.167"/>
<evidence type="ECO:0000313" key="5">
    <source>
        <dbReference type="Proteomes" id="UP000034071"/>
    </source>
</evidence>
<reference evidence="4 5" key="1">
    <citation type="submission" date="2015-02" db="EMBL/GenBank/DDBJ databases">
        <title>Complete genome sequence of Kangiella geojedonensis strain YCS-5T.</title>
        <authorList>
            <person name="Kim K.M."/>
        </authorList>
    </citation>
    <scope>NUCLEOTIDE SEQUENCE [LARGE SCALE GENOMIC DNA]</scope>
    <source>
        <strain evidence="4 5">YCS-5</strain>
    </source>
</reference>
<dbReference type="PANTHER" id="PTHR14289:SF16">
    <property type="entry name" value="POLYMERASE DELTA-INTERACTING PROTEIN 2"/>
    <property type="match status" value="1"/>
</dbReference>
<dbReference type="InterPro" id="IPR007474">
    <property type="entry name" value="ApaG_domain"/>
</dbReference>
<dbReference type="AlphaFoldDB" id="A0A0F6RBH6"/>
<dbReference type="Proteomes" id="UP000034071">
    <property type="component" value="Chromosome"/>
</dbReference>
<dbReference type="Pfam" id="PF04379">
    <property type="entry name" value="DUF525"/>
    <property type="match status" value="1"/>
</dbReference>
<dbReference type="HOGENOM" id="CLU_128074_0_0_6"/>
<sequence length="125" mass="13751">MSQQYQFQISVNTQYIEEQSEPDNERFVFAYTITIENTGDLGAKLDSRHWVITDANGEVTEVQGQGVIGEQPYIEPGKSYQYSSGAVIATPIGTMEGDYKMIGQNGAEFKAPIPVFSLATPGILH</sequence>
<dbReference type="PANTHER" id="PTHR14289">
    <property type="entry name" value="F-BOX ONLY PROTEIN 3"/>
    <property type="match status" value="1"/>
</dbReference>
<evidence type="ECO:0000259" key="3">
    <source>
        <dbReference type="PROSITE" id="PS51087"/>
    </source>
</evidence>
<dbReference type="SUPFAM" id="SSF110069">
    <property type="entry name" value="ApaG-like"/>
    <property type="match status" value="1"/>
</dbReference>
<dbReference type="OrthoDB" id="9795226at2"/>
<dbReference type="InterPro" id="IPR036767">
    <property type="entry name" value="ApaG_sf"/>
</dbReference>
<dbReference type="STRING" id="914150.TQ33_0164"/>
<proteinExistence type="inferred from homology"/>